<protein>
    <submittedName>
        <fullName evidence="2">Gti1/Pac2 family-domain-containing protein</fullName>
    </submittedName>
</protein>
<dbReference type="Pfam" id="PF09729">
    <property type="entry name" value="Gti1_Pac2"/>
    <property type="match status" value="1"/>
</dbReference>
<feature type="compositionally biased region" description="Polar residues" evidence="1">
    <location>
        <begin position="222"/>
        <end position="246"/>
    </location>
</feature>
<proteinExistence type="predicted"/>
<dbReference type="InterPro" id="IPR018608">
    <property type="entry name" value="Gti1/Pac2"/>
</dbReference>
<feature type="region of interest" description="Disordered" evidence="1">
    <location>
        <begin position="212"/>
        <end position="251"/>
    </location>
</feature>
<organism evidence="2 3">
    <name type="scientific">Mycena pura</name>
    <dbReference type="NCBI Taxonomy" id="153505"/>
    <lineage>
        <taxon>Eukaryota</taxon>
        <taxon>Fungi</taxon>
        <taxon>Dikarya</taxon>
        <taxon>Basidiomycota</taxon>
        <taxon>Agaricomycotina</taxon>
        <taxon>Agaricomycetes</taxon>
        <taxon>Agaricomycetidae</taxon>
        <taxon>Agaricales</taxon>
        <taxon>Marasmiineae</taxon>
        <taxon>Mycenaceae</taxon>
        <taxon>Mycena</taxon>
    </lineage>
</organism>
<dbReference type="Proteomes" id="UP001219525">
    <property type="component" value="Unassembled WGS sequence"/>
</dbReference>
<dbReference type="PANTHER" id="PTHR28027">
    <property type="entry name" value="TRANSCRIPTIONAL REGULATOR MIT1"/>
    <property type="match status" value="1"/>
</dbReference>
<name>A0AAD6YJ17_9AGAR</name>
<comment type="caution">
    <text evidence="2">The sequence shown here is derived from an EMBL/GenBank/DDBJ whole genome shotgun (WGS) entry which is preliminary data.</text>
</comment>
<dbReference type="GO" id="GO:0003677">
    <property type="term" value="F:DNA binding"/>
    <property type="evidence" value="ECO:0007669"/>
    <property type="project" value="TreeGrafter"/>
</dbReference>
<keyword evidence="3" id="KW-1185">Reference proteome</keyword>
<evidence type="ECO:0000313" key="3">
    <source>
        <dbReference type="Proteomes" id="UP001219525"/>
    </source>
</evidence>
<gene>
    <name evidence="2" type="ORF">GGX14DRAFT_354273</name>
</gene>
<evidence type="ECO:0000256" key="1">
    <source>
        <dbReference type="SAM" id="MobiDB-lite"/>
    </source>
</evidence>
<reference evidence="2" key="1">
    <citation type="submission" date="2023-03" db="EMBL/GenBank/DDBJ databases">
        <title>Massive genome expansion in bonnet fungi (Mycena s.s.) driven by repeated elements and novel gene families across ecological guilds.</title>
        <authorList>
            <consortium name="Lawrence Berkeley National Laboratory"/>
            <person name="Harder C.B."/>
            <person name="Miyauchi S."/>
            <person name="Viragh M."/>
            <person name="Kuo A."/>
            <person name="Thoen E."/>
            <person name="Andreopoulos B."/>
            <person name="Lu D."/>
            <person name="Skrede I."/>
            <person name="Drula E."/>
            <person name="Henrissat B."/>
            <person name="Morin E."/>
            <person name="Kohler A."/>
            <person name="Barry K."/>
            <person name="LaButti K."/>
            <person name="Morin E."/>
            <person name="Salamov A."/>
            <person name="Lipzen A."/>
            <person name="Mereny Z."/>
            <person name="Hegedus B."/>
            <person name="Baldrian P."/>
            <person name="Stursova M."/>
            <person name="Weitz H."/>
            <person name="Taylor A."/>
            <person name="Grigoriev I.V."/>
            <person name="Nagy L.G."/>
            <person name="Martin F."/>
            <person name="Kauserud H."/>
        </authorList>
    </citation>
    <scope>NUCLEOTIDE SEQUENCE</scope>
    <source>
        <strain evidence="2">9144</strain>
    </source>
</reference>
<sequence>MKPAHFTNRANITHPALRMNIECRYLAEDTDHRPDIRDTTDAYRVIQAVRLNILPIVKRRLASHERAQLTSGNVFVWTESRDGLLRWTEGRQWSESKTRGDCLIYEEKIETTEIEKRAKAARRAMRALDMPELITPPLKRKYRPSKVDGLTKHTYTVTVNSSSGTGKWHLVAYYSAAESHRLPVVEDYEYLRNIQIPIGVFGADDKPLGINTCSRPLGDANSPYTQRSVSPTTDDSEQQSPTSRLLSRNPHPSGLVLPPIFPVLSPITLPPLASLDIYLCRKRAHGR</sequence>
<evidence type="ECO:0000313" key="2">
    <source>
        <dbReference type="EMBL" id="KAJ7220812.1"/>
    </source>
</evidence>
<dbReference type="PANTHER" id="PTHR28027:SF1">
    <property type="entry name" value="CAMP INDEPENDENT REGULATORY PROTEIN (AFU_ORTHOLOGUE AFUA_3G09640)"/>
    <property type="match status" value="1"/>
</dbReference>
<dbReference type="EMBL" id="JARJCW010000009">
    <property type="protein sequence ID" value="KAJ7220812.1"/>
    <property type="molecule type" value="Genomic_DNA"/>
</dbReference>
<accession>A0AAD6YJ17</accession>
<dbReference type="AlphaFoldDB" id="A0AAD6YJ17"/>